<reference evidence="4 5" key="1">
    <citation type="submission" date="2019-08" db="EMBL/GenBank/DDBJ databases">
        <title>Agrococcus lahaulensis sp. nov., isolated from a cold desert of the Indian Himalayas.</title>
        <authorList>
            <person name="Qu J.H."/>
        </authorList>
    </citation>
    <scope>NUCLEOTIDE SEQUENCE [LARGE SCALE GENOMIC DNA]</scope>
    <source>
        <strain evidence="4 5">NS18</strain>
    </source>
</reference>
<evidence type="ECO:0000313" key="4">
    <source>
        <dbReference type="EMBL" id="KAA6431998.1"/>
    </source>
</evidence>
<protein>
    <submittedName>
        <fullName evidence="4">Class F sortase</fullName>
    </submittedName>
</protein>
<feature type="signal peptide" evidence="3">
    <location>
        <begin position="1"/>
        <end position="27"/>
    </location>
</feature>
<sequence>MISPGTGRRHRLTAVAAALLLSLTACAGTGADAPPEAGPSPATTQSPAPAPSESAEQPADDTAPAAAPAMEASTPISVSIPAIDREAPLIRTGMRDDGTLEVPPDADGSPASWYDGSPTPGEVGAAVLLGHVNSLTDDSGVFYDLVSLEVGDEVSVAREDGTTATFEIYRVESFAKSEFPTRDVYYPVPDPELRLITCDDLGEADGEFPNNLIVFARLVASA</sequence>
<dbReference type="GO" id="GO:0016787">
    <property type="term" value="F:hydrolase activity"/>
    <property type="evidence" value="ECO:0007669"/>
    <property type="project" value="UniProtKB-KW"/>
</dbReference>
<dbReference type="SUPFAM" id="SSF63817">
    <property type="entry name" value="Sortase"/>
    <property type="match status" value="1"/>
</dbReference>
<keyword evidence="3" id="KW-0732">Signal</keyword>
<dbReference type="AlphaFoldDB" id="A0A5M8QA19"/>
<organism evidence="4 5">
    <name type="scientific">Agrococcus sediminis</name>
    <dbReference type="NCBI Taxonomy" id="2599924"/>
    <lineage>
        <taxon>Bacteria</taxon>
        <taxon>Bacillati</taxon>
        <taxon>Actinomycetota</taxon>
        <taxon>Actinomycetes</taxon>
        <taxon>Micrococcales</taxon>
        <taxon>Microbacteriaceae</taxon>
        <taxon>Agrococcus</taxon>
    </lineage>
</organism>
<comment type="caution">
    <text evidence="4">The sequence shown here is derived from an EMBL/GenBank/DDBJ whole genome shotgun (WGS) entry which is preliminary data.</text>
</comment>
<dbReference type="OrthoDB" id="525039at2"/>
<feature type="compositionally biased region" description="Low complexity" evidence="2">
    <location>
        <begin position="39"/>
        <end position="73"/>
    </location>
</feature>
<dbReference type="Proteomes" id="UP000323221">
    <property type="component" value="Unassembled WGS sequence"/>
</dbReference>
<feature type="chain" id="PRO_5038842968" evidence="3">
    <location>
        <begin position="28"/>
        <end position="222"/>
    </location>
</feature>
<dbReference type="InterPro" id="IPR005754">
    <property type="entry name" value="Sortase"/>
</dbReference>
<accession>A0A5M8QA19</accession>
<dbReference type="InterPro" id="IPR042001">
    <property type="entry name" value="Sortase_F"/>
</dbReference>
<dbReference type="EMBL" id="VOIR01000015">
    <property type="protein sequence ID" value="KAA6431998.1"/>
    <property type="molecule type" value="Genomic_DNA"/>
</dbReference>
<dbReference type="CDD" id="cd05829">
    <property type="entry name" value="Sortase_F"/>
    <property type="match status" value="1"/>
</dbReference>
<dbReference type="Gene3D" id="2.40.260.10">
    <property type="entry name" value="Sortase"/>
    <property type="match status" value="1"/>
</dbReference>
<evidence type="ECO:0000256" key="1">
    <source>
        <dbReference type="ARBA" id="ARBA00022801"/>
    </source>
</evidence>
<evidence type="ECO:0000313" key="5">
    <source>
        <dbReference type="Proteomes" id="UP000323221"/>
    </source>
</evidence>
<feature type="region of interest" description="Disordered" evidence="2">
    <location>
        <begin position="30"/>
        <end position="73"/>
    </location>
</feature>
<proteinExistence type="predicted"/>
<evidence type="ECO:0000256" key="2">
    <source>
        <dbReference type="SAM" id="MobiDB-lite"/>
    </source>
</evidence>
<evidence type="ECO:0000256" key="3">
    <source>
        <dbReference type="SAM" id="SignalP"/>
    </source>
</evidence>
<keyword evidence="5" id="KW-1185">Reference proteome</keyword>
<keyword evidence="1" id="KW-0378">Hydrolase</keyword>
<gene>
    <name evidence="4" type="ORF">FQ330_09420</name>
</gene>
<dbReference type="InterPro" id="IPR023365">
    <property type="entry name" value="Sortase_dom-sf"/>
</dbReference>
<name>A0A5M8QA19_9MICO</name>
<dbReference type="RefSeq" id="WP_146357054.1">
    <property type="nucleotide sequence ID" value="NZ_VOIR01000015.1"/>
</dbReference>
<dbReference type="Pfam" id="PF04203">
    <property type="entry name" value="Sortase"/>
    <property type="match status" value="1"/>
</dbReference>